<reference evidence="2" key="1">
    <citation type="submission" date="2016-08" db="EMBL/GenBank/DDBJ databases">
        <title>Complete genome of Cloacibacillus porcorum.</title>
        <authorList>
            <person name="Looft T."/>
            <person name="Bayles D.O."/>
            <person name="Alt D.P."/>
        </authorList>
    </citation>
    <scope>NUCLEOTIDE SEQUENCE [LARGE SCALE GENOMIC DNA]</scope>
    <source>
        <strain evidence="2">CL-84</strain>
    </source>
</reference>
<accession>A0A1B2I1U2</accession>
<organism evidence="2 3">
    <name type="scientific">Cloacibacillus porcorum</name>
    <dbReference type="NCBI Taxonomy" id="1197717"/>
    <lineage>
        <taxon>Bacteria</taxon>
        <taxon>Thermotogati</taxon>
        <taxon>Synergistota</taxon>
        <taxon>Synergistia</taxon>
        <taxon>Synergistales</taxon>
        <taxon>Synergistaceae</taxon>
        <taxon>Cloacibacillus</taxon>
    </lineage>
</organism>
<proteinExistence type="inferred from homology"/>
<dbReference type="InterPro" id="IPR036291">
    <property type="entry name" value="NAD(P)-bd_dom_sf"/>
</dbReference>
<evidence type="ECO:0000313" key="2">
    <source>
        <dbReference type="EMBL" id="ANZ43907.1"/>
    </source>
</evidence>
<dbReference type="GeneID" id="83056554"/>
<dbReference type="OrthoDB" id="9792005at2"/>
<evidence type="ECO:0000256" key="1">
    <source>
        <dbReference type="ARBA" id="ARBA00008903"/>
    </source>
</evidence>
<comment type="similarity">
    <text evidence="1">Belongs to the ornithine cyclodeaminase/mu-crystallin family.</text>
</comment>
<dbReference type="GO" id="GO:0019752">
    <property type="term" value="P:carboxylic acid metabolic process"/>
    <property type="evidence" value="ECO:0007669"/>
    <property type="project" value="UniProtKB-ARBA"/>
</dbReference>
<keyword evidence="3" id="KW-1185">Reference proteome</keyword>
<dbReference type="Proteomes" id="UP000093044">
    <property type="component" value="Chromosome"/>
</dbReference>
<dbReference type="PANTHER" id="PTHR13812">
    <property type="entry name" value="KETIMINE REDUCTASE MU-CRYSTALLIN"/>
    <property type="match status" value="1"/>
</dbReference>
<dbReference type="Gene3D" id="3.40.50.720">
    <property type="entry name" value="NAD(P)-binding Rossmann-like Domain"/>
    <property type="match status" value="1"/>
</dbReference>
<dbReference type="FunFam" id="3.40.50.720:FF:000311">
    <property type="entry name" value="Ornithine cyclodeaminase"/>
    <property type="match status" value="1"/>
</dbReference>
<dbReference type="InterPro" id="IPR023401">
    <property type="entry name" value="ODC_N"/>
</dbReference>
<protein>
    <submittedName>
        <fullName evidence="2">Ornithine cyclodeaminase family protein</fullName>
    </submittedName>
</protein>
<dbReference type="GO" id="GO:0005737">
    <property type="term" value="C:cytoplasm"/>
    <property type="evidence" value="ECO:0007669"/>
    <property type="project" value="TreeGrafter"/>
</dbReference>
<sequence length="326" mass="35522">MLYLNAKEIREIFSMREAIESDREAFMIQAEGLAEVPVRTNFDVVNDGITSFMPALIKKYPRAGIKIVSTYTENYKRGMSAVSATVLLADPETGVVNAMLDGTELTRMRTGAVSGLATELLSNEDAERGALFGTGGQAASQLEAVLTARPLKEVRVFDMTAERVADFISRMEECASKFGTRLVSAGSPQEAVTDADIITTVTTSPQPVFDGRCVKPGAHINAVGTFLPHKRELDEYIVRRADRIFIDNREAVMSEAGEFLIPMSEGRFSEEMIAGELGDLLLGRVAGRSDKKEITLMKTVGFATLDIVIAHKVYEKALKAGIGTEL</sequence>
<dbReference type="GO" id="GO:0016491">
    <property type="term" value="F:oxidoreductase activity"/>
    <property type="evidence" value="ECO:0007669"/>
    <property type="project" value="UniProtKB-ARBA"/>
</dbReference>
<gene>
    <name evidence="2" type="ORF">BED41_01655</name>
</gene>
<dbReference type="PIRSF" id="PIRSF001439">
    <property type="entry name" value="CryM"/>
    <property type="match status" value="1"/>
</dbReference>
<dbReference type="Pfam" id="PF02423">
    <property type="entry name" value="OCD_Mu_crystall"/>
    <property type="match status" value="1"/>
</dbReference>
<dbReference type="KEGG" id="cpor:BED41_01655"/>
<dbReference type="PANTHER" id="PTHR13812:SF19">
    <property type="entry name" value="KETIMINE REDUCTASE MU-CRYSTALLIN"/>
    <property type="match status" value="1"/>
</dbReference>
<dbReference type="STRING" id="1197717.BED41_01655"/>
<dbReference type="RefSeq" id="WP_066742256.1">
    <property type="nucleotide sequence ID" value="NZ_CP016757.1"/>
</dbReference>
<dbReference type="AlphaFoldDB" id="A0A1B2I1U2"/>
<evidence type="ECO:0000313" key="3">
    <source>
        <dbReference type="Proteomes" id="UP000093044"/>
    </source>
</evidence>
<dbReference type="SUPFAM" id="SSF51735">
    <property type="entry name" value="NAD(P)-binding Rossmann-fold domains"/>
    <property type="match status" value="1"/>
</dbReference>
<dbReference type="EMBL" id="CP016757">
    <property type="protein sequence ID" value="ANZ43907.1"/>
    <property type="molecule type" value="Genomic_DNA"/>
</dbReference>
<name>A0A1B2I1U2_9BACT</name>
<dbReference type="InterPro" id="IPR003462">
    <property type="entry name" value="ODC_Mu_crystall"/>
</dbReference>
<dbReference type="Gene3D" id="3.30.1780.10">
    <property type="entry name" value="ornithine cyclodeaminase, domain 1"/>
    <property type="match status" value="1"/>
</dbReference>